<keyword evidence="2" id="KW-1133">Transmembrane helix</keyword>
<organism evidence="3 4">
    <name type="scientific">Sistotremastrum suecicum HHB10207 ss-3</name>
    <dbReference type="NCBI Taxonomy" id="1314776"/>
    <lineage>
        <taxon>Eukaryota</taxon>
        <taxon>Fungi</taxon>
        <taxon>Dikarya</taxon>
        <taxon>Basidiomycota</taxon>
        <taxon>Agaricomycotina</taxon>
        <taxon>Agaricomycetes</taxon>
        <taxon>Sistotremastrales</taxon>
        <taxon>Sistotremastraceae</taxon>
        <taxon>Sistotremastrum</taxon>
    </lineage>
</organism>
<gene>
    <name evidence="3" type="ORF">SISSUDRAFT_343294</name>
</gene>
<evidence type="ECO:0000313" key="3">
    <source>
        <dbReference type="EMBL" id="KZT44223.1"/>
    </source>
</evidence>
<evidence type="ECO:0000256" key="2">
    <source>
        <dbReference type="SAM" id="Phobius"/>
    </source>
</evidence>
<feature type="transmembrane region" description="Helical" evidence="2">
    <location>
        <begin position="37"/>
        <end position="60"/>
    </location>
</feature>
<dbReference type="EMBL" id="KV428005">
    <property type="protein sequence ID" value="KZT44223.1"/>
    <property type="molecule type" value="Genomic_DNA"/>
</dbReference>
<proteinExistence type="predicted"/>
<feature type="compositionally biased region" description="Polar residues" evidence="1">
    <location>
        <begin position="94"/>
        <end position="111"/>
    </location>
</feature>
<keyword evidence="2" id="KW-0472">Membrane</keyword>
<name>A0A166IZC7_9AGAM</name>
<protein>
    <submittedName>
        <fullName evidence="3">Uncharacterized protein</fullName>
    </submittedName>
</protein>
<keyword evidence="2" id="KW-0812">Transmembrane</keyword>
<feature type="region of interest" description="Disordered" evidence="1">
    <location>
        <begin position="91"/>
        <end position="111"/>
    </location>
</feature>
<sequence length="111" mass="12724">MMSSRSLSSSFPSMSLFSFAHFFSSSSFIAHTHALLLSILTFVVARLFVWSCCSFTAYYYRHPHLVSRPSLIILITPGVVSLYRCERREPSANKHISSSQQIQRRMMEPTQ</sequence>
<accession>A0A166IZC7</accession>
<dbReference type="Proteomes" id="UP000076798">
    <property type="component" value="Unassembled WGS sequence"/>
</dbReference>
<evidence type="ECO:0000256" key="1">
    <source>
        <dbReference type="SAM" id="MobiDB-lite"/>
    </source>
</evidence>
<dbReference type="AlphaFoldDB" id="A0A166IZC7"/>
<reference evidence="3 4" key="1">
    <citation type="journal article" date="2016" name="Mol. Biol. Evol.">
        <title>Comparative Genomics of Early-Diverging Mushroom-Forming Fungi Provides Insights into the Origins of Lignocellulose Decay Capabilities.</title>
        <authorList>
            <person name="Nagy L.G."/>
            <person name="Riley R."/>
            <person name="Tritt A."/>
            <person name="Adam C."/>
            <person name="Daum C."/>
            <person name="Floudas D."/>
            <person name="Sun H."/>
            <person name="Yadav J.S."/>
            <person name="Pangilinan J."/>
            <person name="Larsson K.H."/>
            <person name="Matsuura K."/>
            <person name="Barry K."/>
            <person name="Labutti K."/>
            <person name="Kuo R."/>
            <person name="Ohm R.A."/>
            <person name="Bhattacharya S.S."/>
            <person name="Shirouzu T."/>
            <person name="Yoshinaga Y."/>
            <person name="Martin F.M."/>
            <person name="Grigoriev I.V."/>
            <person name="Hibbett D.S."/>
        </authorList>
    </citation>
    <scope>NUCLEOTIDE SEQUENCE [LARGE SCALE GENOMIC DNA]</scope>
    <source>
        <strain evidence="3 4">HHB10207 ss-3</strain>
    </source>
</reference>
<keyword evidence="4" id="KW-1185">Reference proteome</keyword>
<evidence type="ECO:0000313" key="4">
    <source>
        <dbReference type="Proteomes" id="UP000076798"/>
    </source>
</evidence>